<reference evidence="2 3" key="1">
    <citation type="submission" date="2019-11" db="EMBL/GenBank/DDBJ databases">
        <title>Comparative genomics of hydrocarbon-degrading Desulfosarcina strains.</title>
        <authorList>
            <person name="Watanabe M."/>
            <person name="Kojima H."/>
            <person name="Fukui M."/>
        </authorList>
    </citation>
    <scope>NUCLEOTIDE SEQUENCE [LARGE SCALE GENOMIC DNA]</scope>
    <source>
        <strain evidence="2 3">PL12</strain>
    </source>
</reference>
<dbReference type="RefSeq" id="WP_155318204.1">
    <property type="nucleotide sequence ID" value="NZ_AP021874.1"/>
</dbReference>
<evidence type="ECO:0000256" key="1">
    <source>
        <dbReference type="SAM" id="SignalP"/>
    </source>
</evidence>
<evidence type="ECO:0000313" key="3">
    <source>
        <dbReference type="Proteomes" id="UP000427906"/>
    </source>
</evidence>
<dbReference type="EMBL" id="AP021874">
    <property type="protein sequence ID" value="BBO70242.1"/>
    <property type="molecule type" value="Genomic_DNA"/>
</dbReference>
<feature type="chain" id="PRO_5024315714" description="Lipoprotein" evidence="1">
    <location>
        <begin position="24"/>
        <end position="129"/>
    </location>
</feature>
<protein>
    <recommendedName>
        <fullName evidence="4">Lipoprotein</fullName>
    </recommendedName>
</protein>
<gene>
    <name evidence="2" type="ORF">DSCA_41720</name>
</gene>
<organism evidence="2 3">
    <name type="scientific">Desulfosarcina alkanivorans</name>
    <dbReference type="NCBI Taxonomy" id="571177"/>
    <lineage>
        <taxon>Bacteria</taxon>
        <taxon>Pseudomonadati</taxon>
        <taxon>Thermodesulfobacteriota</taxon>
        <taxon>Desulfobacteria</taxon>
        <taxon>Desulfobacterales</taxon>
        <taxon>Desulfosarcinaceae</taxon>
        <taxon>Desulfosarcina</taxon>
    </lineage>
</organism>
<dbReference type="Proteomes" id="UP000427906">
    <property type="component" value="Chromosome"/>
</dbReference>
<accession>A0A5K7YKJ9</accession>
<evidence type="ECO:0000313" key="2">
    <source>
        <dbReference type="EMBL" id="BBO70242.1"/>
    </source>
</evidence>
<keyword evidence="3" id="KW-1185">Reference proteome</keyword>
<sequence>MMKKRVVLLVGIILLCMAACITAQEPKMEGEKTMETMNIDVFKKKLEDPAFLEQVSFFVAYDRQNAVPIVISTGTNKDPERIGNTIKKEVFQSIIKENSKIKTTTILQTHGSPGCQIMTAFGEYIVTCW</sequence>
<proteinExistence type="predicted"/>
<dbReference type="KEGG" id="dalk:DSCA_41720"/>
<name>A0A5K7YKJ9_9BACT</name>
<keyword evidence="1" id="KW-0732">Signal</keyword>
<feature type="signal peptide" evidence="1">
    <location>
        <begin position="1"/>
        <end position="23"/>
    </location>
</feature>
<evidence type="ECO:0008006" key="4">
    <source>
        <dbReference type="Google" id="ProtNLM"/>
    </source>
</evidence>
<dbReference type="AlphaFoldDB" id="A0A5K7YKJ9"/>